<protein>
    <submittedName>
        <fullName evidence="4">Uncharacterized protein</fullName>
    </submittedName>
</protein>
<organism evidence="4 5">
    <name type="scientific">Pisum sativum</name>
    <name type="common">Garden pea</name>
    <name type="synonym">Lathyrus oleraceus</name>
    <dbReference type="NCBI Taxonomy" id="3888"/>
    <lineage>
        <taxon>Eukaryota</taxon>
        <taxon>Viridiplantae</taxon>
        <taxon>Streptophyta</taxon>
        <taxon>Embryophyta</taxon>
        <taxon>Tracheophyta</taxon>
        <taxon>Spermatophyta</taxon>
        <taxon>Magnoliopsida</taxon>
        <taxon>eudicotyledons</taxon>
        <taxon>Gunneridae</taxon>
        <taxon>Pentapetalae</taxon>
        <taxon>rosids</taxon>
        <taxon>fabids</taxon>
        <taxon>Fabales</taxon>
        <taxon>Fabaceae</taxon>
        <taxon>Papilionoideae</taxon>
        <taxon>50 kb inversion clade</taxon>
        <taxon>NPAAA clade</taxon>
        <taxon>Hologalegina</taxon>
        <taxon>IRL clade</taxon>
        <taxon>Fabeae</taxon>
        <taxon>Lathyrus</taxon>
    </lineage>
</organism>
<dbReference type="Pfam" id="PF04099">
    <property type="entry name" value="Sybindin"/>
    <property type="match status" value="1"/>
</dbReference>
<dbReference type="GO" id="GO:0030008">
    <property type="term" value="C:TRAPP complex"/>
    <property type="evidence" value="ECO:0007669"/>
    <property type="project" value="InterPro"/>
</dbReference>
<keyword evidence="5" id="KW-1185">Reference proteome</keyword>
<sequence>MGLLDAWTPMIAYGWLAYGIQCMPSQQLSPVSGCAGIELLQADTFDLHCFQSLTGPVLCCGWVLKFKERKFSNMKSEAIDDYRKHSFMCLGILPVCNALNFTYSIMLPFFQVFICYAIIC</sequence>
<keyword evidence="3" id="KW-1133">Transmembrane helix</keyword>
<comment type="caution">
    <text evidence="4">The sequence shown here is derived from an EMBL/GenBank/DDBJ whole genome shotgun (WGS) entry which is preliminary data.</text>
</comment>
<keyword evidence="3" id="KW-0812">Transmembrane</keyword>
<keyword evidence="1" id="KW-0813">Transport</keyword>
<dbReference type="Gramene" id="Psat07G0039600-T1">
    <property type="protein sequence ID" value="KAI5382972.1"/>
    <property type="gene ID" value="KIW84_070396"/>
</dbReference>
<proteinExistence type="predicted"/>
<reference evidence="4 5" key="1">
    <citation type="journal article" date="2022" name="Nat. Genet.">
        <title>Improved pea reference genome and pan-genome highlight genomic features and evolutionary characteristics.</title>
        <authorList>
            <person name="Yang T."/>
            <person name="Liu R."/>
            <person name="Luo Y."/>
            <person name="Hu S."/>
            <person name="Wang D."/>
            <person name="Wang C."/>
            <person name="Pandey M.K."/>
            <person name="Ge S."/>
            <person name="Xu Q."/>
            <person name="Li N."/>
            <person name="Li G."/>
            <person name="Huang Y."/>
            <person name="Saxena R.K."/>
            <person name="Ji Y."/>
            <person name="Li M."/>
            <person name="Yan X."/>
            <person name="He Y."/>
            <person name="Liu Y."/>
            <person name="Wang X."/>
            <person name="Xiang C."/>
            <person name="Varshney R.K."/>
            <person name="Ding H."/>
            <person name="Gao S."/>
            <person name="Zong X."/>
        </authorList>
    </citation>
    <scope>NUCLEOTIDE SEQUENCE [LARGE SCALE GENOMIC DNA]</scope>
    <source>
        <strain evidence="4 5">cv. Zhongwan 6</strain>
    </source>
</reference>
<dbReference type="GO" id="GO:0016192">
    <property type="term" value="P:vesicle-mediated transport"/>
    <property type="evidence" value="ECO:0007669"/>
    <property type="project" value="UniProtKB-KW"/>
</dbReference>
<name>A0A9D4ZRT2_PEA</name>
<evidence type="ECO:0000256" key="3">
    <source>
        <dbReference type="SAM" id="Phobius"/>
    </source>
</evidence>
<keyword evidence="2" id="KW-0931">ER-Golgi transport</keyword>
<evidence type="ECO:0000256" key="1">
    <source>
        <dbReference type="ARBA" id="ARBA00022448"/>
    </source>
</evidence>
<evidence type="ECO:0000313" key="4">
    <source>
        <dbReference type="EMBL" id="KAI5382972.1"/>
    </source>
</evidence>
<evidence type="ECO:0000256" key="2">
    <source>
        <dbReference type="ARBA" id="ARBA00022892"/>
    </source>
</evidence>
<evidence type="ECO:0000313" key="5">
    <source>
        <dbReference type="Proteomes" id="UP001058974"/>
    </source>
</evidence>
<keyword evidence="3" id="KW-0472">Membrane</keyword>
<feature type="transmembrane region" description="Helical" evidence="3">
    <location>
        <begin position="87"/>
        <end position="119"/>
    </location>
</feature>
<dbReference type="Proteomes" id="UP001058974">
    <property type="component" value="Chromosome 7"/>
</dbReference>
<dbReference type="InterPro" id="IPR007233">
    <property type="entry name" value="TRAPPC"/>
</dbReference>
<gene>
    <name evidence="4" type="ORF">KIW84_070396</name>
</gene>
<dbReference type="AlphaFoldDB" id="A0A9D4ZRT2"/>
<accession>A0A9D4ZRT2</accession>
<dbReference type="EMBL" id="JAMSHJ010000007">
    <property type="protein sequence ID" value="KAI5382972.1"/>
    <property type="molecule type" value="Genomic_DNA"/>
</dbReference>